<name>A0ABR9C5H4_9HYPH</name>
<comment type="caution">
    <text evidence="3">The sequence shown here is derived from an EMBL/GenBank/DDBJ whole genome shotgun (WGS) entry which is preliminary data.</text>
</comment>
<protein>
    <submittedName>
        <fullName evidence="3">FecR domain-containing protein</fullName>
    </submittedName>
</protein>
<dbReference type="InterPro" id="IPR006860">
    <property type="entry name" value="FecR"/>
</dbReference>
<feature type="region of interest" description="Disordered" evidence="1">
    <location>
        <begin position="240"/>
        <end position="356"/>
    </location>
</feature>
<organism evidence="3 4">
    <name type="scientific">Roseibium polysiphoniae</name>
    <dbReference type="NCBI Taxonomy" id="2571221"/>
    <lineage>
        <taxon>Bacteria</taxon>
        <taxon>Pseudomonadati</taxon>
        <taxon>Pseudomonadota</taxon>
        <taxon>Alphaproteobacteria</taxon>
        <taxon>Hyphomicrobiales</taxon>
        <taxon>Stappiaceae</taxon>
        <taxon>Roseibium</taxon>
    </lineage>
</organism>
<feature type="compositionally biased region" description="Gly residues" evidence="1">
    <location>
        <begin position="335"/>
        <end position="356"/>
    </location>
</feature>
<dbReference type="Proteomes" id="UP000615687">
    <property type="component" value="Unassembled WGS sequence"/>
</dbReference>
<reference evidence="3 4" key="1">
    <citation type="submission" date="2020-09" db="EMBL/GenBank/DDBJ databases">
        <title>The genome sequence of type strain Labrenzia polysiphoniae KACC 19711.</title>
        <authorList>
            <person name="Liu Y."/>
        </authorList>
    </citation>
    <scope>NUCLEOTIDE SEQUENCE [LARGE SCALE GENOMIC DNA]</scope>
    <source>
        <strain evidence="3 4">KACC 19711</strain>
    </source>
</reference>
<feature type="compositionally biased region" description="Low complexity" evidence="1">
    <location>
        <begin position="240"/>
        <end position="274"/>
    </location>
</feature>
<sequence>MRCIAVTDQFQKTFAWAFARSLKRRQAQKGYCRKIAPLFLLVVGLSLVSGPGFAADWVIKRVSGTVYLVAPGVKAFRAKTGMPLQKGFTVATRKGARALIARGAETILVGPNTTFALSRYRSKGGKTTLLQKSGDLQIDVVKRSRPHFSVETPFLAAVVKGTRFAVKVGKKTARVSVERGLVGVNDFASGDRVNLGPGQLASTEPERKVGLTVGGKVLPTVKKGAKAAPTFVTPAVTNVPTTTSEATSSSTSSSSGSTSDTETDSAGNGNSGNSNAGGNGNDNGNSGNSNAGGNGNGNSGNSNAGGNSNGNGNSGNSNAGGNGNGNSGNSNAGGNSNGNGNSGNSNAGGNGKGNED</sequence>
<evidence type="ECO:0000256" key="1">
    <source>
        <dbReference type="SAM" id="MobiDB-lite"/>
    </source>
</evidence>
<feature type="domain" description="FecR protein" evidence="2">
    <location>
        <begin position="89"/>
        <end position="182"/>
    </location>
</feature>
<dbReference type="Pfam" id="PF04773">
    <property type="entry name" value="FecR"/>
    <property type="match status" value="1"/>
</dbReference>
<proteinExistence type="predicted"/>
<gene>
    <name evidence="3" type="ORF">IG617_02490</name>
</gene>
<evidence type="ECO:0000313" key="3">
    <source>
        <dbReference type="EMBL" id="MBD8875146.1"/>
    </source>
</evidence>
<dbReference type="Gene3D" id="2.60.120.1440">
    <property type="match status" value="1"/>
</dbReference>
<accession>A0ABR9C5H4</accession>
<evidence type="ECO:0000313" key="4">
    <source>
        <dbReference type="Proteomes" id="UP000615687"/>
    </source>
</evidence>
<dbReference type="PANTHER" id="PTHR38731">
    <property type="entry name" value="LIPL45-RELATED LIPOPROTEIN-RELATED"/>
    <property type="match status" value="1"/>
</dbReference>
<dbReference type="PANTHER" id="PTHR38731:SF3">
    <property type="entry name" value="BLL6125 PROTEIN"/>
    <property type="match status" value="1"/>
</dbReference>
<dbReference type="EMBL" id="JACYXJ010000001">
    <property type="protein sequence ID" value="MBD8875146.1"/>
    <property type="molecule type" value="Genomic_DNA"/>
</dbReference>
<feature type="compositionally biased region" description="Gly residues" evidence="1">
    <location>
        <begin position="307"/>
        <end position="326"/>
    </location>
</feature>
<evidence type="ECO:0000259" key="2">
    <source>
        <dbReference type="Pfam" id="PF04773"/>
    </source>
</evidence>
<keyword evidence="4" id="KW-1185">Reference proteome</keyword>